<organism evidence="1 2">
    <name type="scientific">Panagrolaimus sp. ES5</name>
    <dbReference type="NCBI Taxonomy" id="591445"/>
    <lineage>
        <taxon>Eukaryota</taxon>
        <taxon>Metazoa</taxon>
        <taxon>Ecdysozoa</taxon>
        <taxon>Nematoda</taxon>
        <taxon>Chromadorea</taxon>
        <taxon>Rhabditida</taxon>
        <taxon>Tylenchina</taxon>
        <taxon>Panagrolaimomorpha</taxon>
        <taxon>Panagrolaimoidea</taxon>
        <taxon>Panagrolaimidae</taxon>
        <taxon>Panagrolaimus</taxon>
    </lineage>
</organism>
<evidence type="ECO:0000313" key="1">
    <source>
        <dbReference type="Proteomes" id="UP000887579"/>
    </source>
</evidence>
<proteinExistence type="predicted"/>
<reference evidence="2" key="1">
    <citation type="submission" date="2022-11" db="UniProtKB">
        <authorList>
            <consortium name="WormBaseParasite"/>
        </authorList>
    </citation>
    <scope>IDENTIFICATION</scope>
</reference>
<evidence type="ECO:0000313" key="2">
    <source>
        <dbReference type="WBParaSite" id="ES5_v2.g17023.t1"/>
    </source>
</evidence>
<dbReference type="Proteomes" id="UP000887579">
    <property type="component" value="Unplaced"/>
</dbReference>
<protein>
    <submittedName>
        <fullName evidence="2">Alpha-1,2-Mannosidase</fullName>
    </submittedName>
</protein>
<accession>A0AC34FK43</accession>
<dbReference type="WBParaSite" id="ES5_v2.g17023.t1">
    <property type="protein sequence ID" value="ES5_v2.g17023.t1"/>
    <property type="gene ID" value="ES5_v2.g17023"/>
</dbReference>
<sequence length="314" mass="35650">MDHLVCFLAGTLALGSQNGFEGIHLEMAKNLSKSCREMYSTLSGLAPEIVYFNEIPGKKEDISIKPLDAHSGTTITLGARADSYYEYLLKQWLQTGKSIQWLRDDYQEAMTGVQNILWHHSEPNKLSFPGELLGGKTFSPKMDHLVCFLAGTLALGSQNGFEGIHLEMAKNLSKSCREMYSTLSGLAPEIVYFNEIPGKKEDISIKPLDAHCLLRPEAFEAWFYLYRVTGDKQYQEWGWEAFKAIEQFAKVKNGYSSVNSVKKIPVTYRDLMESFFLAETLKYLYLLFADDQTEIPLDKYVFNTEGHPLPIYSN</sequence>
<name>A0AC34FK43_9BILA</name>